<evidence type="ECO:0000256" key="6">
    <source>
        <dbReference type="ARBA" id="ARBA00023136"/>
    </source>
</evidence>
<evidence type="ECO:0000259" key="9">
    <source>
        <dbReference type="PROSITE" id="PS50146"/>
    </source>
</evidence>
<evidence type="ECO:0000256" key="8">
    <source>
        <dbReference type="SAM" id="MobiDB-lite"/>
    </source>
</evidence>
<comment type="caution">
    <text evidence="10">The sequence shown here is derived from an EMBL/GenBank/DDBJ whole genome shotgun (WGS) entry which is preliminary data.</text>
</comment>
<dbReference type="FunFam" id="3.40.50.10330:FF:000005">
    <property type="entry name" value="Sphingosine kinase 2"/>
    <property type="match status" value="1"/>
</dbReference>
<evidence type="ECO:0000313" key="10">
    <source>
        <dbReference type="EMBL" id="TFJ99354.1"/>
    </source>
</evidence>
<dbReference type="EC" id="2.7.1.91" evidence="7"/>
<proteinExistence type="predicted"/>
<feature type="compositionally biased region" description="Gly residues" evidence="8">
    <location>
        <begin position="436"/>
        <end position="448"/>
    </location>
</feature>
<dbReference type="OrthoDB" id="3853857at2759"/>
<organism evidence="10 11">
    <name type="scientific">Platysternon megacephalum</name>
    <name type="common">big-headed turtle</name>
    <dbReference type="NCBI Taxonomy" id="55544"/>
    <lineage>
        <taxon>Eukaryota</taxon>
        <taxon>Metazoa</taxon>
        <taxon>Chordata</taxon>
        <taxon>Craniata</taxon>
        <taxon>Vertebrata</taxon>
        <taxon>Euteleostomi</taxon>
        <taxon>Archelosauria</taxon>
        <taxon>Testudinata</taxon>
        <taxon>Testudines</taxon>
        <taxon>Cryptodira</taxon>
        <taxon>Durocryptodira</taxon>
        <taxon>Testudinoidea</taxon>
        <taxon>Platysternidae</taxon>
        <taxon>Platysternon</taxon>
    </lineage>
</organism>
<dbReference type="InterPro" id="IPR050187">
    <property type="entry name" value="Lipid_Phosphate_FormReg"/>
</dbReference>
<keyword evidence="4" id="KW-0418">Kinase</keyword>
<dbReference type="InterPro" id="IPR001206">
    <property type="entry name" value="Diacylglycerol_kinase_cat_dom"/>
</dbReference>
<dbReference type="GO" id="GO:0012505">
    <property type="term" value="C:endomembrane system"/>
    <property type="evidence" value="ECO:0007669"/>
    <property type="project" value="UniProtKB-SubCell"/>
</dbReference>
<keyword evidence="2" id="KW-0808">Transferase</keyword>
<keyword evidence="3" id="KW-0547">Nucleotide-binding</keyword>
<keyword evidence="5" id="KW-0067">ATP-binding</keyword>
<dbReference type="GO" id="GO:0008481">
    <property type="term" value="F:sphingosine kinase activity"/>
    <property type="evidence" value="ECO:0007669"/>
    <property type="project" value="UniProtKB-EC"/>
</dbReference>
<dbReference type="GO" id="GO:0046512">
    <property type="term" value="P:sphingosine biosynthetic process"/>
    <property type="evidence" value="ECO:0007669"/>
    <property type="project" value="TreeGrafter"/>
</dbReference>
<dbReference type="SMART" id="SM00046">
    <property type="entry name" value="DAGKc"/>
    <property type="match status" value="1"/>
</dbReference>
<feature type="compositionally biased region" description="Low complexity" evidence="8">
    <location>
        <begin position="426"/>
        <end position="435"/>
    </location>
</feature>
<dbReference type="Gene3D" id="3.40.50.10330">
    <property type="entry name" value="Probable inorganic polyphosphate/atp-NAD kinase, domain 1"/>
    <property type="match status" value="1"/>
</dbReference>
<evidence type="ECO:0000256" key="1">
    <source>
        <dbReference type="ARBA" id="ARBA00004308"/>
    </source>
</evidence>
<dbReference type="PANTHER" id="PTHR12358:SF40">
    <property type="entry name" value="SPHINGOSINE KINASE 2"/>
    <property type="match status" value="1"/>
</dbReference>
<dbReference type="STRING" id="55544.A0A4D9DQU9"/>
<evidence type="ECO:0000313" key="11">
    <source>
        <dbReference type="Proteomes" id="UP000297703"/>
    </source>
</evidence>
<dbReference type="InterPro" id="IPR016064">
    <property type="entry name" value="NAD/diacylglycerol_kinase_sf"/>
</dbReference>
<dbReference type="EMBL" id="QXTE01000335">
    <property type="protein sequence ID" value="TFJ99354.1"/>
    <property type="molecule type" value="Genomic_DNA"/>
</dbReference>
<dbReference type="PANTHER" id="PTHR12358">
    <property type="entry name" value="SPHINGOSINE KINASE"/>
    <property type="match status" value="1"/>
</dbReference>
<dbReference type="Gene3D" id="2.60.200.40">
    <property type="match status" value="1"/>
</dbReference>
<dbReference type="GO" id="GO:0005737">
    <property type="term" value="C:cytoplasm"/>
    <property type="evidence" value="ECO:0007669"/>
    <property type="project" value="TreeGrafter"/>
</dbReference>
<feature type="compositionally biased region" description="Pro residues" evidence="8">
    <location>
        <begin position="402"/>
        <end position="425"/>
    </location>
</feature>
<dbReference type="GO" id="GO:0043065">
    <property type="term" value="P:positive regulation of apoptotic process"/>
    <property type="evidence" value="ECO:0007669"/>
    <property type="project" value="TreeGrafter"/>
</dbReference>
<protein>
    <recommendedName>
        <fullName evidence="7">sphingosine kinase</fullName>
        <ecNumber evidence="7">2.7.1.91</ecNumber>
    </recommendedName>
</protein>
<dbReference type="GO" id="GO:0005524">
    <property type="term" value="F:ATP binding"/>
    <property type="evidence" value="ECO:0007669"/>
    <property type="project" value="UniProtKB-KW"/>
</dbReference>
<sequence length="587" mass="63008">MNLVLGPYGEGAETLLHGEFGAYPSKGSRYALSLTQTALHIQRLVPKPETDQRTVVPLAEVVGCHTLRSRAPADRAAYFSVYAYPLKKRKVAVGSGRGRQRAARTFQVDGADDYEKNQAVAEKWAAAIKCLVLGIPVSSDTDIAPSLLPRPRRLLLLLNPFGGRGLALQWCQTHVLPMITEADISFNLIQTERPNHARELVKGINLAEWDGIVAVSGDGLLYEVLNGLMERPDWEQAIKMPVGILPSGSGNALAGAINCNAGRLEQVLGLELLLNCALLLCHAAAAPLDLVAVTTASGARCFSCLSVAWGFVSDVDIESEKYRHMGAARFTLGTLVRLASMHTYRGRLSYLPAADATAHRPISRSITVAPNGRLPLQRLPLHRALSDMGLCEERHAFRGAEPAPPPCPSPGSPPPSSASVLPPPSFSFEPGPGELPAGGAGEAQGGGPPDELLVPLGQPVPGSWVTVEDDFVLVLAIYQSHLGADLFAAPFARFDDGLIHLCFIKAGISRAALVRLFLAMEKGSHFEQECPHLVHVPVRAFRLEPLTRKGILTVDGERVEYGPIQGQVHRALARLITGVNRLKIATG</sequence>
<evidence type="ECO:0000256" key="2">
    <source>
        <dbReference type="ARBA" id="ARBA00022679"/>
    </source>
</evidence>
<evidence type="ECO:0000256" key="5">
    <source>
        <dbReference type="ARBA" id="ARBA00022840"/>
    </source>
</evidence>
<dbReference type="GO" id="GO:0006669">
    <property type="term" value="P:sphinganine-1-phosphate biosynthetic process"/>
    <property type="evidence" value="ECO:0007669"/>
    <property type="project" value="TreeGrafter"/>
</dbReference>
<evidence type="ECO:0000256" key="7">
    <source>
        <dbReference type="ARBA" id="ARBA00044037"/>
    </source>
</evidence>
<dbReference type="PROSITE" id="PS50146">
    <property type="entry name" value="DAGK"/>
    <property type="match status" value="1"/>
</dbReference>
<gene>
    <name evidence="10" type="ORF">DR999_PMT18668</name>
</gene>
<dbReference type="InterPro" id="IPR045540">
    <property type="entry name" value="YegS/DAGK_C"/>
</dbReference>
<reference evidence="10 11" key="2">
    <citation type="submission" date="2019-04" db="EMBL/GenBank/DDBJ databases">
        <title>The genome sequence of big-headed turtle.</title>
        <authorList>
            <person name="Gong S."/>
        </authorList>
    </citation>
    <scope>NUCLEOTIDE SEQUENCE [LARGE SCALE GENOMIC DNA]</scope>
    <source>
        <strain evidence="10">DO16091913</strain>
        <tissue evidence="10">Muscle</tissue>
    </source>
</reference>
<keyword evidence="11" id="KW-1185">Reference proteome</keyword>
<comment type="subcellular location">
    <subcellularLocation>
        <location evidence="1">Endomembrane system</location>
    </subcellularLocation>
</comment>
<feature type="region of interest" description="Disordered" evidence="8">
    <location>
        <begin position="399"/>
        <end position="455"/>
    </location>
</feature>
<dbReference type="Proteomes" id="UP000297703">
    <property type="component" value="Unassembled WGS sequence"/>
</dbReference>
<dbReference type="InterPro" id="IPR017438">
    <property type="entry name" value="ATP-NAD_kinase_N"/>
</dbReference>
<dbReference type="Pfam" id="PF19279">
    <property type="entry name" value="YegS_C"/>
    <property type="match status" value="1"/>
</dbReference>
<keyword evidence="6" id="KW-0472">Membrane</keyword>
<dbReference type="GO" id="GO:0016020">
    <property type="term" value="C:membrane"/>
    <property type="evidence" value="ECO:0007669"/>
    <property type="project" value="TreeGrafter"/>
</dbReference>
<dbReference type="AlphaFoldDB" id="A0A4D9DQU9"/>
<evidence type="ECO:0000256" key="4">
    <source>
        <dbReference type="ARBA" id="ARBA00022777"/>
    </source>
</evidence>
<accession>A0A4D9DQU9</accession>
<name>A0A4D9DQU9_9SAUR</name>
<feature type="domain" description="DAGKc" evidence="9">
    <location>
        <begin position="149"/>
        <end position="297"/>
    </location>
</feature>
<reference evidence="10 11" key="1">
    <citation type="submission" date="2019-04" db="EMBL/GenBank/DDBJ databases">
        <title>Draft genome of the big-headed turtle Platysternon megacephalum.</title>
        <authorList>
            <person name="Gong S."/>
        </authorList>
    </citation>
    <scope>NUCLEOTIDE SEQUENCE [LARGE SCALE GENOMIC DNA]</scope>
    <source>
        <strain evidence="10">DO16091913</strain>
        <tissue evidence="10">Muscle</tissue>
    </source>
</reference>
<evidence type="ECO:0000256" key="3">
    <source>
        <dbReference type="ARBA" id="ARBA00022741"/>
    </source>
</evidence>
<dbReference type="Pfam" id="PF00781">
    <property type="entry name" value="DAGK_cat"/>
    <property type="match status" value="1"/>
</dbReference>
<dbReference type="SUPFAM" id="SSF111331">
    <property type="entry name" value="NAD kinase/diacylglycerol kinase-like"/>
    <property type="match status" value="1"/>
</dbReference>